<evidence type="ECO:0000256" key="6">
    <source>
        <dbReference type="ARBA" id="ARBA00022490"/>
    </source>
</evidence>
<evidence type="ECO:0000256" key="11">
    <source>
        <dbReference type="ARBA" id="ARBA00030128"/>
    </source>
</evidence>
<dbReference type="NCBIfam" id="TIGR03263">
    <property type="entry name" value="guanyl_kin"/>
    <property type="match status" value="1"/>
</dbReference>
<dbReference type="InterPro" id="IPR008145">
    <property type="entry name" value="GK/Ca_channel_bsu"/>
</dbReference>
<evidence type="ECO:0000256" key="7">
    <source>
        <dbReference type="ARBA" id="ARBA00022679"/>
    </source>
</evidence>
<feature type="domain" description="Guanylate kinase-like" evidence="14">
    <location>
        <begin position="6"/>
        <end position="184"/>
    </location>
</feature>
<keyword evidence="16" id="KW-1185">Reference proteome</keyword>
<comment type="caution">
    <text evidence="15">The sequence shown here is derived from an EMBL/GenBank/DDBJ whole genome shotgun (WGS) entry which is preliminary data.</text>
</comment>
<keyword evidence="6 13" id="KW-0963">Cytoplasm</keyword>
<keyword evidence="8 13" id="KW-0547">Nucleotide-binding</keyword>
<dbReference type="GO" id="GO:0004385">
    <property type="term" value="F:GMP kinase activity"/>
    <property type="evidence" value="ECO:0007669"/>
    <property type="project" value="UniProtKB-UniRule"/>
</dbReference>
<dbReference type="InterPro" id="IPR017665">
    <property type="entry name" value="Guanylate_kinase"/>
</dbReference>
<dbReference type="SMART" id="SM00072">
    <property type="entry name" value="GuKc"/>
    <property type="match status" value="1"/>
</dbReference>
<evidence type="ECO:0000256" key="13">
    <source>
        <dbReference type="HAMAP-Rule" id="MF_00328"/>
    </source>
</evidence>
<evidence type="ECO:0000256" key="5">
    <source>
        <dbReference type="ARBA" id="ARBA00016296"/>
    </source>
</evidence>
<organism evidence="15 16">
    <name type="scientific">Seleniivibrio woodruffii</name>
    <dbReference type="NCBI Taxonomy" id="1078050"/>
    <lineage>
        <taxon>Bacteria</taxon>
        <taxon>Pseudomonadati</taxon>
        <taxon>Deferribacterota</taxon>
        <taxon>Deferribacteres</taxon>
        <taxon>Deferribacterales</taxon>
        <taxon>Geovibrionaceae</taxon>
        <taxon>Seleniivibrio</taxon>
    </lineage>
</organism>
<reference evidence="15 16" key="1">
    <citation type="submission" date="2019-03" db="EMBL/GenBank/DDBJ databases">
        <title>Genomic Encyclopedia of Type Strains, Phase IV (KMG-IV): sequencing the most valuable type-strain genomes for metagenomic binning, comparative biology and taxonomic classification.</title>
        <authorList>
            <person name="Goeker M."/>
        </authorList>
    </citation>
    <scope>NUCLEOTIDE SEQUENCE [LARGE SCALE GENOMIC DNA]</scope>
    <source>
        <strain evidence="15 16">DSM 24984</strain>
    </source>
</reference>
<gene>
    <name evidence="13" type="primary">gmk</name>
    <name evidence="15" type="ORF">C8D98_1862</name>
</gene>
<evidence type="ECO:0000313" key="16">
    <source>
        <dbReference type="Proteomes" id="UP000294614"/>
    </source>
</evidence>
<evidence type="ECO:0000259" key="14">
    <source>
        <dbReference type="PROSITE" id="PS50052"/>
    </source>
</evidence>
<sequence length="203" mass="23410">MKQRKGKLFVVSAPSGAGKTTLCSRLLGNFGTVGYSVSFTTRKPRHDETDTEDYYFISVEEFEAMIERGEFLEWAKVHNNYYGTSRKTVEDILATGKDVLLDIDPKGARQLKNSLDYGIYIFITAPSMEDLKTRLINRRTESEEIMNIRLTNALEEVQHIHEYDYLIVNKEINRAYNDLEAIYIAEHLRAADVEKIEDIMDLN</sequence>
<dbReference type="GO" id="GO:0005524">
    <property type="term" value="F:ATP binding"/>
    <property type="evidence" value="ECO:0007669"/>
    <property type="project" value="UniProtKB-UniRule"/>
</dbReference>
<dbReference type="AlphaFoldDB" id="A0A4V2PS16"/>
<dbReference type="OrthoDB" id="9808150at2"/>
<dbReference type="PROSITE" id="PS50052">
    <property type="entry name" value="GUANYLATE_KINASE_2"/>
    <property type="match status" value="1"/>
</dbReference>
<keyword evidence="9 13" id="KW-0418">Kinase</keyword>
<dbReference type="PANTHER" id="PTHR23117:SF13">
    <property type="entry name" value="GUANYLATE KINASE"/>
    <property type="match status" value="1"/>
</dbReference>
<comment type="catalytic activity">
    <reaction evidence="12 13">
        <text>GMP + ATP = GDP + ADP</text>
        <dbReference type="Rhea" id="RHEA:20780"/>
        <dbReference type="ChEBI" id="CHEBI:30616"/>
        <dbReference type="ChEBI" id="CHEBI:58115"/>
        <dbReference type="ChEBI" id="CHEBI:58189"/>
        <dbReference type="ChEBI" id="CHEBI:456216"/>
        <dbReference type="EC" id="2.7.4.8"/>
    </reaction>
</comment>
<evidence type="ECO:0000313" key="15">
    <source>
        <dbReference type="EMBL" id="TCK60981.1"/>
    </source>
</evidence>
<dbReference type="FunFam" id="3.30.63.10:FF:000005">
    <property type="entry name" value="Guanylate kinase"/>
    <property type="match status" value="1"/>
</dbReference>
<comment type="similarity">
    <text evidence="3 13">Belongs to the guanylate kinase family.</text>
</comment>
<keyword evidence="7 13" id="KW-0808">Transferase</keyword>
<dbReference type="EMBL" id="SMGG01000004">
    <property type="protein sequence ID" value="TCK60981.1"/>
    <property type="molecule type" value="Genomic_DNA"/>
</dbReference>
<evidence type="ECO:0000256" key="4">
    <source>
        <dbReference type="ARBA" id="ARBA00012961"/>
    </source>
</evidence>
<dbReference type="Pfam" id="PF00625">
    <property type="entry name" value="Guanylate_kin"/>
    <property type="match status" value="1"/>
</dbReference>
<comment type="function">
    <text evidence="1 13">Essential for recycling GMP and indirectly, cGMP.</text>
</comment>
<evidence type="ECO:0000256" key="10">
    <source>
        <dbReference type="ARBA" id="ARBA00022840"/>
    </source>
</evidence>
<feature type="binding site" evidence="13">
    <location>
        <begin position="13"/>
        <end position="20"/>
    </location>
    <ligand>
        <name>ATP</name>
        <dbReference type="ChEBI" id="CHEBI:30616"/>
    </ligand>
</feature>
<dbReference type="HAMAP" id="MF_00328">
    <property type="entry name" value="Guanylate_kinase"/>
    <property type="match status" value="1"/>
</dbReference>
<dbReference type="PANTHER" id="PTHR23117">
    <property type="entry name" value="GUANYLATE KINASE-RELATED"/>
    <property type="match status" value="1"/>
</dbReference>
<evidence type="ECO:0000256" key="8">
    <source>
        <dbReference type="ARBA" id="ARBA00022741"/>
    </source>
</evidence>
<evidence type="ECO:0000256" key="12">
    <source>
        <dbReference type="ARBA" id="ARBA00048594"/>
    </source>
</evidence>
<dbReference type="RefSeq" id="WP_132873837.1">
    <property type="nucleotide sequence ID" value="NZ_SMGG01000004.1"/>
</dbReference>
<proteinExistence type="inferred from homology"/>
<dbReference type="InterPro" id="IPR027417">
    <property type="entry name" value="P-loop_NTPase"/>
</dbReference>
<dbReference type="GO" id="GO:0005829">
    <property type="term" value="C:cytosol"/>
    <property type="evidence" value="ECO:0007669"/>
    <property type="project" value="TreeGrafter"/>
</dbReference>
<name>A0A4V2PS16_9BACT</name>
<accession>A0A4V2PS16</accession>
<keyword evidence="10 13" id="KW-0067">ATP-binding</keyword>
<dbReference type="Gene3D" id="3.30.63.10">
    <property type="entry name" value="Guanylate Kinase phosphate binding domain"/>
    <property type="match status" value="1"/>
</dbReference>
<evidence type="ECO:0000256" key="2">
    <source>
        <dbReference type="ARBA" id="ARBA00004496"/>
    </source>
</evidence>
<evidence type="ECO:0000256" key="9">
    <source>
        <dbReference type="ARBA" id="ARBA00022777"/>
    </source>
</evidence>
<dbReference type="CDD" id="cd00071">
    <property type="entry name" value="GMPK"/>
    <property type="match status" value="1"/>
</dbReference>
<dbReference type="InterPro" id="IPR008144">
    <property type="entry name" value="Guanylate_kin-like_dom"/>
</dbReference>
<evidence type="ECO:0000256" key="3">
    <source>
        <dbReference type="ARBA" id="ARBA00005790"/>
    </source>
</evidence>
<dbReference type="SUPFAM" id="SSF52540">
    <property type="entry name" value="P-loop containing nucleoside triphosphate hydrolases"/>
    <property type="match status" value="1"/>
</dbReference>
<dbReference type="Proteomes" id="UP000294614">
    <property type="component" value="Unassembled WGS sequence"/>
</dbReference>
<dbReference type="EC" id="2.7.4.8" evidence="4 13"/>
<protein>
    <recommendedName>
        <fullName evidence="5 13">Guanylate kinase</fullName>
        <ecNumber evidence="4 13">2.7.4.8</ecNumber>
    </recommendedName>
    <alternativeName>
        <fullName evidence="11 13">GMP kinase</fullName>
    </alternativeName>
</protein>
<comment type="subcellular location">
    <subcellularLocation>
        <location evidence="2 13">Cytoplasm</location>
    </subcellularLocation>
</comment>
<dbReference type="Gene3D" id="3.40.50.300">
    <property type="entry name" value="P-loop containing nucleotide triphosphate hydrolases"/>
    <property type="match status" value="1"/>
</dbReference>
<evidence type="ECO:0000256" key="1">
    <source>
        <dbReference type="ARBA" id="ARBA00003531"/>
    </source>
</evidence>